<dbReference type="GO" id="GO:0003700">
    <property type="term" value="F:DNA-binding transcription factor activity"/>
    <property type="evidence" value="ECO:0007669"/>
    <property type="project" value="InterPro"/>
</dbReference>
<proteinExistence type="predicted"/>
<name>A0A5C6W0H2_9BACI</name>
<evidence type="ECO:0000256" key="3">
    <source>
        <dbReference type="ARBA" id="ARBA00023163"/>
    </source>
</evidence>
<dbReference type="EMBL" id="VOQF01000012">
    <property type="protein sequence ID" value="TXC89265.1"/>
    <property type="molecule type" value="Genomic_DNA"/>
</dbReference>
<dbReference type="InterPro" id="IPR036388">
    <property type="entry name" value="WH-like_DNA-bd_sf"/>
</dbReference>
<reference evidence="5 6" key="1">
    <citation type="journal article" date="2005" name="Int. J. Syst. Evol. Microbiol.">
        <title>Bacillus litoralis sp. nov., isolated from a tidal flat of the Yellow Sea in Korea.</title>
        <authorList>
            <person name="Yoon J.H."/>
            <person name="Oh T.K."/>
        </authorList>
    </citation>
    <scope>NUCLEOTIDE SEQUENCE [LARGE SCALE GENOMIC DNA]</scope>
    <source>
        <strain evidence="5 6">SW-211</strain>
    </source>
</reference>
<evidence type="ECO:0000259" key="4">
    <source>
        <dbReference type="PROSITE" id="PS50949"/>
    </source>
</evidence>
<dbReference type="RefSeq" id="WP_146949931.1">
    <property type="nucleotide sequence ID" value="NZ_VOQF01000012.1"/>
</dbReference>
<gene>
    <name evidence="5" type="ORF">FS935_17470</name>
</gene>
<comment type="caution">
    <text evidence="5">The sequence shown here is derived from an EMBL/GenBank/DDBJ whole genome shotgun (WGS) entry which is preliminary data.</text>
</comment>
<keyword evidence="3" id="KW-0804">Transcription</keyword>
<evidence type="ECO:0000313" key="6">
    <source>
        <dbReference type="Proteomes" id="UP000321363"/>
    </source>
</evidence>
<dbReference type="CDD" id="cd07377">
    <property type="entry name" value="WHTH_GntR"/>
    <property type="match status" value="1"/>
</dbReference>
<dbReference type="PROSITE" id="PS50949">
    <property type="entry name" value="HTH_GNTR"/>
    <property type="match status" value="1"/>
</dbReference>
<keyword evidence="1" id="KW-0805">Transcription regulation</keyword>
<evidence type="ECO:0000256" key="2">
    <source>
        <dbReference type="ARBA" id="ARBA00023125"/>
    </source>
</evidence>
<dbReference type="InterPro" id="IPR000524">
    <property type="entry name" value="Tscrpt_reg_HTH_GntR"/>
</dbReference>
<dbReference type="InterPro" id="IPR036390">
    <property type="entry name" value="WH_DNA-bd_sf"/>
</dbReference>
<organism evidence="5 6">
    <name type="scientific">Metabacillus litoralis</name>
    <dbReference type="NCBI Taxonomy" id="152268"/>
    <lineage>
        <taxon>Bacteria</taxon>
        <taxon>Bacillati</taxon>
        <taxon>Bacillota</taxon>
        <taxon>Bacilli</taxon>
        <taxon>Bacillales</taxon>
        <taxon>Bacillaceae</taxon>
        <taxon>Metabacillus</taxon>
    </lineage>
</organism>
<dbReference type="PANTHER" id="PTHR38445:SF9">
    <property type="entry name" value="HTH-TYPE TRANSCRIPTIONAL REPRESSOR YTRA"/>
    <property type="match status" value="1"/>
</dbReference>
<accession>A0A5C6W0H2</accession>
<dbReference type="Pfam" id="PF00392">
    <property type="entry name" value="GntR"/>
    <property type="match status" value="1"/>
</dbReference>
<dbReference type="Gene3D" id="1.10.10.10">
    <property type="entry name" value="Winged helix-like DNA-binding domain superfamily/Winged helix DNA-binding domain"/>
    <property type="match status" value="1"/>
</dbReference>
<dbReference type="Proteomes" id="UP000321363">
    <property type="component" value="Unassembled WGS sequence"/>
</dbReference>
<dbReference type="GO" id="GO:0003677">
    <property type="term" value="F:DNA binding"/>
    <property type="evidence" value="ECO:0007669"/>
    <property type="project" value="UniProtKB-KW"/>
</dbReference>
<evidence type="ECO:0000256" key="1">
    <source>
        <dbReference type="ARBA" id="ARBA00023015"/>
    </source>
</evidence>
<protein>
    <submittedName>
        <fullName evidence="5">GntR family transcriptional regulator</fullName>
    </submittedName>
</protein>
<dbReference type="SMART" id="SM00345">
    <property type="entry name" value="HTH_GNTR"/>
    <property type="match status" value="1"/>
</dbReference>
<dbReference type="AlphaFoldDB" id="A0A5C6W0H2"/>
<sequence length="127" mass="14650">MFQLDVRSRKPIYEQLVDKIKELIINRILKPDEQLPSVRMLSSQLTVNPNTIQRAYRELESQGYLYSIKGKGNFVSAIESMPNDNKLGELKTDIQKLIAEAIYLGLTKEDLFVLFDQAHQQTKGDKH</sequence>
<keyword evidence="6" id="KW-1185">Reference proteome</keyword>
<dbReference type="PANTHER" id="PTHR38445">
    <property type="entry name" value="HTH-TYPE TRANSCRIPTIONAL REPRESSOR YTRA"/>
    <property type="match status" value="1"/>
</dbReference>
<dbReference type="SUPFAM" id="SSF46785">
    <property type="entry name" value="Winged helix' DNA-binding domain"/>
    <property type="match status" value="1"/>
</dbReference>
<evidence type="ECO:0000313" key="5">
    <source>
        <dbReference type="EMBL" id="TXC89265.1"/>
    </source>
</evidence>
<keyword evidence="2" id="KW-0238">DNA-binding</keyword>
<feature type="domain" description="HTH gntR-type" evidence="4">
    <location>
        <begin position="10"/>
        <end position="78"/>
    </location>
</feature>
<dbReference type="OrthoDB" id="9801546at2"/>